<reference evidence="2 3" key="1">
    <citation type="submission" date="2019-07" db="EMBL/GenBank/DDBJ databases">
        <title>Draft genome assembly of a fouling barnacle, Amphibalanus amphitrite (Darwin, 1854): The first reference genome for Thecostraca.</title>
        <authorList>
            <person name="Kim W."/>
        </authorList>
    </citation>
    <scope>NUCLEOTIDE SEQUENCE [LARGE SCALE GENOMIC DNA]</scope>
    <source>
        <strain evidence="2">SNU_AA5</strain>
        <tissue evidence="2">Soma without cirri and trophi</tissue>
    </source>
</reference>
<feature type="compositionally biased region" description="Low complexity" evidence="1">
    <location>
        <begin position="293"/>
        <end position="306"/>
    </location>
</feature>
<comment type="caution">
    <text evidence="2">The sequence shown here is derived from an EMBL/GenBank/DDBJ whole genome shotgun (WGS) entry which is preliminary data.</text>
</comment>
<feature type="compositionally biased region" description="Gly residues" evidence="1">
    <location>
        <begin position="660"/>
        <end position="670"/>
    </location>
</feature>
<accession>A0A6A4VG44</accession>
<feature type="compositionally biased region" description="Low complexity" evidence="1">
    <location>
        <begin position="631"/>
        <end position="659"/>
    </location>
</feature>
<organism evidence="2 3">
    <name type="scientific">Amphibalanus amphitrite</name>
    <name type="common">Striped barnacle</name>
    <name type="synonym">Balanus amphitrite</name>
    <dbReference type="NCBI Taxonomy" id="1232801"/>
    <lineage>
        <taxon>Eukaryota</taxon>
        <taxon>Metazoa</taxon>
        <taxon>Ecdysozoa</taxon>
        <taxon>Arthropoda</taxon>
        <taxon>Crustacea</taxon>
        <taxon>Multicrustacea</taxon>
        <taxon>Cirripedia</taxon>
        <taxon>Thoracica</taxon>
        <taxon>Thoracicalcarea</taxon>
        <taxon>Balanomorpha</taxon>
        <taxon>Balanoidea</taxon>
        <taxon>Balanidae</taxon>
        <taxon>Amphibalaninae</taxon>
        <taxon>Amphibalanus</taxon>
    </lineage>
</organism>
<feature type="compositionally biased region" description="Gly residues" evidence="1">
    <location>
        <begin position="620"/>
        <end position="630"/>
    </location>
</feature>
<protein>
    <submittedName>
        <fullName evidence="2">Eukaryotic translation initiation factor 3 subunit A</fullName>
    </submittedName>
</protein>
<dbReference type="EMBL" id="VIIS01001946">
    <property type="protein sequence ID" value="KAF0290534.1"/>
    <property type="molecule type" value="Genomic_DNA"/>
</dbReference>
<evidence type="ECO:0000313" key="3">
    <source>
        <dbReference type="Proteomes" id="UP000440578"/>
    </source>
</evidence>
<dbReference type="GO" id="GO:0003743">
    <property type="term" value="F:translation initiation factor activity"/>
    <property type="evidence" value="ECO:0007669"/>
    <property type="project" value="UniProtKB-KW"/>
</dbReference>
<name>A0A6A4VG44_AMPAM</name>
<dbReference type="OrthoDB" id="6145874at2759"/>
<keyword evidence="2" id="KW-0396">Initiation factor</keyword>
<gene>
    <name evidence="2" type="primary">eif3a_1</name>
    <name evidence="2" type="ORF">FJT64_011246</name>
</gene>
<keyword evidence="3" id="KW-1185">Reference proteome</keyword>
<feature type="compositionally biased region" description="Low complexity" evidence="1">
    <location>
        <begin position="483"/>
        <end position="501"/>
    </location>
</feature>
<sequence>MARRSAPHTAAMGWLAGAAVTGVIVLALASANEVTFSTAAFEQRIIQEVGARMEQFGQQYLSRIEQLQVGTARTLTRVEDKLGQLQERARVWDTFQSVITSWTDLLVGTDRKMDLLKEGIDRTVELYEDITPYSAVSYAVDQLNAQLARLVAKIPESSGAMVNDFAIKGVMATLRELKTKIEGMNRRRFVIKKVVNSVESEPGVVSAGPGADIQYRDIQDELEEAISSNNMLNAIEVKLDRIAAVVTERRPPEVHAARRRNSTESVLRQARPRVHGEPRGRRRPPPGRPPPTSAAAAAAGVDSSDAPSCDKLLKQWTQMELNFDQFESVREAVGRMEDVLDYRTSTMEVKLDRLEDVLFRQGSKQDKSDLSLQRHQEDVVARLKTIRQAGSETVEAFRNVSDTTAALAAGLGQHRERTEQRQANISRLLAELHDHGRQAATNSSQALQALTEAVNSTAVTTMDRLFAALDLLAKPAAGAEAATGTAAAGGHQAAGAGAAPTQQPPPPGPGLPGLRGCEDLAELGMESDVRYRFGDAFGPPVGLDFMERYCDMDTDGGGWTVSGTDVGRGTVSGTDVGRGTVSGTDMGRGTASGTDVGRGTVSGTDVGRGTVSGTDEGRGTVSGTGVGRGTVSGTDVGRGTVSGTDVGRGTVSGTDVGRGTVSGAGVGMGTVSGTDVGRGTVSGTDVGRGTVSGTDVGRGTVSPSKHADVGPTSAGRRICPHVPTSSRSPADVEPTSGRGRLPRLTRSFVVGPTGPTSACLLGQRAKNINRRRDSSPPVADVGMFTGTTRQKHHPAMGLEPHVI</sequence>
<dbReference type="AlphaFoldDB" id="A0A6A4VG44"/>
<proteinExistence type="predicted"/>
<feature type="region of interest" description="Disordered" evidence="1">
    <location>
        <begin position="483"/>
        <end position="517"/>
    </location>
</feature>
<feature type="region of interest" description="Disordered" evidence="1">
    <location>
        <begin position="251"/>
        <end position="306"/>
    </location>
</feature>
<evidence type="ECO:0000313" key="2">
    <source>
        <dbReference type="EMBL" id="KAF0290534.1"/>
    </source>
</evidence>
<feature type="region of interest" description="Disordered" evidence="1">
    <location>
        <begin position="561"/>
        <end position="740"/>
    </location>
</feature>
<evidence type="ECO:0000256" key="1">
    <source>
        <dbReference type="SAM" id="MobiDB-lite"/>
    </source>
</evidence>
<dbReference type="Proteomes" id="UP000440578">
    <property type="component" value="Unassembled WGS sequence"/>
</dbReference>
<keyword evidence="2" id="KW-0648">Protein biosynthesis</keyword>